<organism evidence="15 16">
    <name type="scientific">Paracoccus yeei</name>
    <dbReference type="NCBI Taxonomy" id="147645"/>
    <lineage>
        <taxon>Bacteria</taxon>
        <taxon>Pseudomonadati</taxon>
        <taxon>Pseudomonadota</taxon>
        <taxon>Alphaproteobacteria</taxon>
        <taxon>Rhodobacterales</taxon>
        <taxon>Paracoccaceae</taxon>
        <taxon>Paracoccus</taxon>
    </lineage>
</organism>
<evidence type="ECO:0000256" key="9">
    <source>
        <dbReference type="ARBA" id="ARBA00023160"/>
    </source>
</evidence>
<keyword evidence="8" id="KW-0443">Lipid metabolism</keyword>
<evidence type="ECO:0000256" key="8">
    <source>
        <dbReference type="ARBA" id="ARBA00023098"/>
    </source>
</evidence>
<keyword evidence="10 11" id="KW-0012">Acyltransferase</keyword>
<dbReference type="SUPFAM" id="SSF53901">
    <property type="entry name" value="Thiolase-like"/>
    <property type="match status" value="2"/>
</dbReference>
<dbReference type="CDD" id="cd00834">
    <property type="entry name" value="KAS_I_II"/>
    <property type="match status" value="1"/>
</dbReference>
<dbReference type="NCBIfam" id="NF005589">
    <property type="entry name" value="PRK07314.1"/>
    <property type="match status" value="1"/>
</dbReference>
<evidence type="ECO:0000256" key="12">
    <source>
        <dbReference type="PIRSR" id="PIRSR000447-1"/>
    </source>
</evidence>
<dbReference type="EC" id="2.3.1.179" evidence="3 11"/>
<dbReference type="NCBIfam" id="TIGR03150">
    <property type="entry name" value="fabF"/>
    <property type="match status" value="1"/>
</dbReference>
<name>A0A386UM38_9RHOB</name>
<gene>
    <name evidence="15" type="ORF">PY32053_02130</name>
</gene>
<dbReference type="InterPro" id="IPR020841">
    <property type="entry name" value="PKS_Beta-ketoAc_synthase_dom"/>
</dbReference>
<dbReference type="PANTHER" id="PTHR11712:SF336">
    <property type="entry name" value="3-OXOACYL-[ACYL-CARRIER-PROTEIN] SYNTHASE, MITOCHONDRIAL"/>
    <property type="match status" value="1"/>
</dbReference>
<dbReference type="InterPro" id="IPR014030">
    <property type="entry name" value="Ketoacyl_synth_N"/>
</dbReference>
<comment type="pathway">
    <text evidence="1 11">Lipid metabolism; fatty acid biosynthesis.</text>
</comment>
<proteinExistence type="inferred from homology"/>
<keyword evidence="7" id="KW-0276">Fatty acid metabolism</keyword>
<dbReference type="UniPathway" id="UPA00094"/>
<evidence type="ECO:0000256" key="10">
    <source>
        <dbReference type="ARBA" id="ARBA00023315"/>
    </source>
</evidence>
<evidence type="ECO:0000256" key="3">
    <source>
        <dbReference type="ARBA" id="ARBA00012356"/>
    </source>
</evidence>
<accession>A0A386UM38</accession>
<reference evidence="16" key="1">
    <citation type="submission" date="2018-07" db="EMBL/GenBank/DDBJ databases">
        <title>Genome Structure of the Opportunistic Pathogen Paracoccus yeei (Alphaproteobacteria) and Identification of Putative Virulence Factors.</title>
        <authorList>
            <person name="Lasek R."/>
            <person name="Szuplewska M."/>
            <person name="Mitura M."/>
            <person name="Decewicz P."/>
            <person name="Chmielowska C."/>
            <person name="Pawlot A."/>
            <person name="Sentkowska D."/>
            <person name="Czarnecki J."/>
            <person name="Bartosik D."/>
        </authorList>
    </citation>
    <scope>NUCLEOTIDE SEQUENCE [LARGE SCALE GENOMIC DNA]</scope>
    <source>
        <strain evidence="16">CCUG 32053</strain>
    </source>
</reference>
<dbReference type="GO" id="GO:0006633">
    <property type="term" value="P:fatty acid biosynthetic process"/>
    <property type="evidence" value="ECO:0007669"/>
    <property type="project" value="UniProtKB-UniRule"/>
</dbReference>
<dbReference type="Pfam" id="PF00109">
    <property type="entry name" value="ketoacyl-synt"/>
    <property type="match status" value="1"/>
</dbReference>
<dbReference type="Gene3D" id="3.40.47.10">
    <property type="match status" value="2"/>
</dbReference>
<evidence type="ECO:0000256" key="11">
    <source>
        <dbReference type="PIRNR" id="PIRNR000447"/>
    </source>
</evidence>
<dbReference type="AlphaFoldDB" id="A0A386UM38"/>
<dbReference type="PROSITE" id="PS52004">
    <property type="entry name" value="KS3_2"/>
    <property type="match status" value="1"/>
</dbReference>
<sequence>MRRVVVTGLGMVTPLASGVEETWKRLLAGESGARPITRFDTSGVATKYACELPLGDGTNGTFKPDDWMEPKDRRKVDDFILYGMAAAEQAVKDSGWVPANEDERERTGVMIGSGIGGLSSIADTAVLIKERGAKRVSPFFIPGALINLVSGQVSIRFGFKGPNHAVVTACSTGAHAIGDAARLIALGDADVMVAGGAESPICEIGVAGFNACKALSTKREDDPKAASRPWDEDRDGFVMGEGAGIVILEEYEHAKARGAKIYAEVLGYGMSGDAYHITAPSEDGDGGFRSMTNALKRANLSPADIDYINAHGTSTMADVIELGAVERMLGNAAGNVVMSSTKSSIGHLLGAAGAVEAIFCILAIRDQICPPTINLDNPSRETPIDLAANAAVRRKVDYVLSNSFGFGGTNASLVMGRAAE</sequence>
<dbReference type="FunFam" id="3.40.47.10:FF:000009">
    <property type="entry name" value="3-oxoacyl-[acyl-carrier-protein] synthase 2"/>
    <property type="match status" value="1"/>
</dbReference>
<evidence type="ECO:0000313" key="16">
    <source>
        <dbReference type="Proteomes" id="UP000272010"/>
    </source>
</evidence>
<dbReference type="InterPro" id="IPR014031">
    <property type="entry name" value="Ketoacyl_synth_C"/>
</dbReference>
<keyword evidence="5 11" id="KW-0444">Lipid biosynthesis</keyword>
<evidence type="ECO:0000259" key="14">
    <source>
        <dbReference type="PROSITE" id="PS52004"/>
    </source>
</evidence>
<comment type="function">
    <text evidence="11">Involved in the type II fatty acid elongation cycle. Catalyzes the elongation of a wide range of acyl-ACP by the addition of two carbons from malonyl-ACP to an acyl acceptor. Can efficiently catalyze the conversion of palmitoleoyl-ACP (cis-hexadec-9-enoyl-ACP) to cis-vaccenoyl-ACP (cis-octadec-11-enoyl-ACP), an essential step in the thermal regulation of fatty acid composition.</text>
</comment>
<dbReference type="Pfam" id="PF02801">
    <property type="entry name" value="Ketoacyl-synt_C"/>
    <property type="match status" value="1"/>
</dbReference>
<keyword evidence="6 11" id="KW-0808">Transferase</keyword>
<feature type="domain" description="Ketosynthase family 3 (KS3)" evidence="14">
    <location>
        <begin position="1"/>
        <end position="417"/>
    </location>
</feature>
<evidence type="ECO:0000256" key="13">
    <source>
        <dbReference type="RuleBase" id="RU003694"/>
    </source>
</evidence>
<comment type="catalytic activity">
    <reaction evidence="11">
        <text>a fatty acyl-[ACP] + malonyl-[ACP] + H(+) = a 3-oxoacyl-[ACP] + holo-[ACP] + CO2</text>
        <dbReference type="Rhea" id="RHEA:22836"/>
        <dbReference type="Rhea" id="RHEA-COMP:9623"/>
        <dbReference type="Rhea" id="RHEA-COMP:9685"/>
        <dbReference type="Rhea" id="RHEA-COMP:9916"/>
        <dbReference type="Rhea" id="RHEA-COMP:14125"/>
        <dbReference type="ChEBI" id="CHEBI:15378"/>
        <dbReference type="ChEBI" id="CHEBI:16526"/>
        <dbReference type="ChEBI" id="CHEBI:64479"/>
        <dbReference type="ChEBI" id="CHEBI:78449"/>
        <dbReference type="ChEBI" id="CHEBI:78776"/>
        <dbReference type="ChEBI" id="CHEBI:138651"/>
    </reaction>
</comment>
<dbReference type="SMART" id="SM00825">
    <property type="entry name" value="PKS_KS"/>
    <property type="match status" value="1"/>
</dbReference>
<comment type="similarity">
    <text evidence="2 11 13">Belongs to the thiolase-like superfamily. Beta-ketoacyl-ACP synthases family.</text>
</comment>
<dbReference type="GO" id="GO:0004315">
    <property type="term" value="F:3-oxoacyl-[acyl-carrier-protein] synthase activity"/>
    <property type="evidence" value="ECO:0007669"/>
    <property type="project" value="UniProtKB-UniRule"/>
</dbReference>
<evidence type="ECO:0000313" key="15">
    <source>
        <dbReference type="EMBL" id="AYF01744.1"/>
    </source>
</evidence>
<evidence type="ECO:0000256" key="1">
    <source>
        <dbReference type="ARBA" id="ARBA00005194"/>
    </source>
</evidence>
<evidence type="ECO:0000256" key="2">
    <source>
        <dbReference type="ARBA" id="ARBA00008467"/>
    </source>
</evidence>
<dbReference type="InterPro" id="IPR017568">
    <property type="entry name" value="3-oxoacyl-ACP_synth-2"/>
</dbReference>
<evidence type="ECO:0000256" key="6">
    <source>
        <dbReference type="ARBA" id="ARBA00022679"/>
    </source>
</evidence>
<dbReference type="NCBIfam" id="NF004970">
    <property type="entry name" value="PRK06333.1"/>
    <property type="match status" value="1"/>
</dbReference>
<dbReference type="EMBL" id="CP031078">
    <property type="protein sequence ID" value="AYF01744.1"/>
    <property type="molecule type" value="Genomic_DNA"/>
</dbReference>
<comment type="catalytic activity">
    <reaction evidence="11">
        <text>(9Z)-hexadecenoyl-[ACP] + malonyl-[ACP] + H(+) = 3-oxo-(11Z)-octadecenoyl-[ACP] + holo-[ACP] + CO2</text>
        <dbReference type="Rhea" id="RHEA:55040"/>
        <dbReference type="Rhea" id="RHEA-COMP:9623"/>
        <dbReference type="Rhea" id="RHEA-COMP:9685"/>
        <dbReference type="Rhea" id="RHEA-COMP:10800"/>
        <dbReference type="Rhea" id="RHEA-COMP:14074"/>
        <dbReference type="ChEBI" id="CHEBI:15378"/>
        <dbReference type="ChEBI" id="CHEBI:16526"/>
        <dbReference type="ChEBI" id="CHEBI:64479"/>
        <dbReference type="ChEBI" id="CHEBI:78449"/>
        <dbReference type="ChEBI" id="CHEBI:83989"/>
        <dbReference type="ChEBI" id="CHEBI:138538"/>
        <dbReference type="EC" id="2.3.1.179"/>
    </reaction>
</comment>
<dbReference type="Proteomes" id="UP000272010">
    <property type="component" value="Chromosome"/>
</dbReference>
<protein>
    <recommendedName>
        <fullName evidence="4 11">3-oxoacyl-[acyl-carrier-protein] synthase 2</fullName>
        <ecNumber evidence="3 11">2.3.1.179</ecNumber>
    </recommendedName>
</protein>
<dbReference type="RefSeq" id="WP_120442140.1">
    <property type="nucleotide sequence ID" value="NZ_CP031078.1"/>
</dbReference>
<dbReference type="PANTHER" id="PTHR11712">
    <property type="entry name" value="POLYKETIDE SYNTHASE-RELATED"/>
    <property type="match status" value="1"/>
</dbReference>
<feature type="active site" description="For beta-ketoacyl synthase activity" evidence="12">
    <location>
        <position position="170"/>
    </location>
</feature>
<keyword evidence="9 11" id="KW-0275">Fatty acid biosynthesis</keyword>
<evidence type="ECO:0000256" key="5">
    <source>
        <dbReference type="ARBA" id="ARBA00022516"/>
    </source>
</evidence>
<evidence type="ECO:0000256" key="7">
    <source>
        <dbReference type="ARBA" id="ARBA00022832"/>
    </source>
</evidence>
<dbReference type="PIRSF" id="PIRSF000447">
    <property type="entry name" value="KAS_II"/>
    <property type="match status" value="1"/>
</dbReference>
<dbReference type="InterPro" id="IPR016039">
    <property type="entry name" value="Thiolase-like"/>
</dbReference>
<dbReference type="InterPro" id="IPR000794">
    <property type="entry name" value="Beta-ketoacyl_synthase"/>
</dbReference>
<dbReference type="InterPro" id="IPR018201">
    <property type="entry name" value="Ketoacyl_synth_AS"/>
</dbReference>
<dbReference type="PROSITE" id="PS00606">
    <property type="entry name" value="KS3_1"/>
    <property type="match status" value="1"/>
</dbReference>
<evidence type="ECO:0000256" key="4">
    <source>
        <dbReference type="ARBA" id="ARBA00014657"/>
    </source>
</evidence>